<sequence>MSSGAKLSAAVAEWKHGMDVDATMAHEALHKLWTRTEYPPGCKTEHKRWWNLVSNYLATRKDLEDFIDDGFGSQWDKKCAECGQRTMNVVRPGKAQCDNCG</sequence>
<proteinExistence type="predicted"/>
<gene>
    <name evidence="1" type="ORF">LCGC14_2832800</name>
</gene>
<comment type="caution">
    <text evidence="1">The sequence shown here is derived from an EMBL/GenBank/DDBJ whole genome shotgun (WGS) entry which is preliminary data.</text>
</comment>
<evidence type="ECO:0008006" key="2">
    <source>
        <dbReference type="Google" id="ProtNLM"/>
    </source>
</evidence>
<accession>A0A0F9B4K0</accession>
<protein>
    <recommendedName>
        <fullName evidence="2">SprT-like domain-containing protein</fullName>
    </recommendedName>
</protein>
<dbReference type="EMBL" id="LAZR01053994">
    <property type="protein sequence ID" value="KKK79506.1"/>
    <property type="molecule type" value="Genomic_DNA"/>
</dbReference>
<reference evidence="1" key="1">
    <citation type="journal article" date="2015" name="Nature">
        <title>Complex archaea that bridge the gap between prokaryotes and eukaryotes.</title>
        <authorList>
            <person name="Spang A."/>
            <person name="Saw J.H."/>
            <person name="Jorgensen S.L."/>
            <person name="Zaremba-Niedzwiedzka K."/>
            <person name="Martijn J."/>
            <person name="Lind A.E."/>
            <person name="van Eijk R."/>
            <person name="Schleper C."/>
            <person name="Guy L."/>
            <person name="Ettema T.J."/>
        </authorList>
    </citation>
    <scope>NUCLEOTIDE SEQUENCE</scope>
</reference>
<dbReference type="AlphaFoldDB" id="A0A0F9B4K0"/>
<organism evidence="1">
    <name type="scientific">marine sediment metagenome</name>
    <dbReference type="NCBI Taxonomy" id="412755"/>
    <lineage>
        <taxon>unclassified sequences</taxon>
        <taxon>metagenomes</taxon>
        <taxon>ecological metagenomes</taxon>
    </lineage>
</organism>
<name>A0A0F9B4K0_9ZZZZ</name>
<evidence type="ECO:0000313" key="1">
    <source>
        <dbReference type="EMBL" id="KKK79506.1"/>
    </source>
</evidence>